<organism evidence="3 4">
    <name type="scientific">Microbacterium panaciterrae</name>
    <dbReference type="NCBI Taxonomy" id="985759"/>
    <lineage>
        <taxon>Bacteria</taxon>
        <taxon>Bacillati</taxon>
        <taxon>Actinomycetota</taxon>
        <taxon>Actinomycetes</taxon>
        <taxon>Micrococcales</taxon>
        <taxon>Microbacteriaceae</taxon>
        <taxon>Microbacterium</taxon>
    </lineage>
</organism>
<gene>
    <name evidence="3" type="ORF">GCM10023171_36760</name>
</gene>
<keyword evidence="4" id="KW-1185">Reference proteome</keyword>
<dbReference type="PANTHER" id="PTHR43022">
    <property type="entry name" value="PROTEIN SMF"/>
    <property type="match status" value="1"/>
</dbReference>
<comment type="similarity">
    <text evidence="1">Belongs to the DprA/Smf family.</text>
</comment>
<evidence type="ECO:0000313" key="4">
    <source>
        <dbReference type="Proteomes" id="UP001500731"/>
    </source>
</evidence>
<dbReference type="InterPro" id="IPR003488">
    <property type="entry name" value="DprA"/>
</dbReference>
<accession>A0ABP8PVB0</accession>
<evidence type="ECO:0000256" key="1">
    <source>
        <dbReference type="ARBA" id="ARBA00006525"/>
    </source>
</evidence>
<dbReference type="PANTHER" id="PTHR43022:SF1">
    <property type="entry name" value="PROTEIN SMF"/>
    <property type="match status" value="1"/>
</dbReference>
<dbReference type="Gene3D" id="3.40.50.450">
    <property type="match status" value="1"/>
</dbReference>
<dbReference type="Proteomes" id="UP001500731">
    <property type="component" value="Unassembled WGS sequence"/>
</dbReference>
<evidence type="ECO:0000313" key="3">
    <source>
        <dbReference type="EMBL" id="GAA4491985.1"/>
    </source>
</evidence>
<evidence type="ECO:0000259" key="2">
    <source>
        <dbReference type="Pfam" id="PF02481"/>
    </source>
</evidence>
<comment type="caution">
    <text evidence="3">The sequence shown here is derived from an EMBL/GenBank/DDBJ whole genome shotgun (WGS) entry which is preliminary data.</text>
</comment>
<sequence length="319" mass="32790">MNISLITDKAERRARAAWSLISDPCDPDATAVVADLGFVDAMEALQDPQRAADLAEHSAGRSSAVARWVSRLSDAQTSAVLRKAEHDGVHLVDPLSVPGIADLDAEVPHLLWVRGDVQALEAADALAWSGARASSAYGEHVSQEIVSELAAGGTVVHNGGAYGIDGTAARAALRAGGRTVVWTAGGVDRTYPSGHTELFNRIAATEGCAIVSESPTGTAPTRHRFITRGRIVAAATRATVIAEAGARSGALNLGAHAHRLGRSLGVVPGPITSAASTGCHILAREYGAQLITCAADARELLSHGTVAAESAAEEVAALV</sequence>
<dbReference type="InterPro" id="IPR057666">
    <property type="entry name" value="DrpA_SLOG"/>
</dbReference>
<dbReference type="RefSeq" id="WP_345188956.1">
    <property type="nucleotide sequence ID" value="NZ_BAABGP010000028.1"/>
</dbReference>
<dbReference type="SUPFAM" id="SSF102405">
    <property type="entry name" value="MCP/YpsA-like"/>
    <property type="match status" value="1"/>
</dbReference>
<proteinExistence type="inferred from homology"/>
<name>A0ABP8PVB0_9MICO</name>
<dbReference type="Pfam" id="PF02481">
    <property type="entry name" value="DNA_processg_A"/>
    <property type="match status" value="1"/>
</dbReference>
<dbReference type="EMBL" id="BAABGP010000028">
    <property type="protein sequence ID" value="GAA4491985.1"/>
    <property type="molecule type" value="Genomic_DNA"/>
</dbReference>
<feature type="domain" description="Smf/DprA SLOG" evidence="2">
    <location>
        <begin position="105"/>
        <end position="299"/>
    </location>
</feature>
<protein>
    <recommendedName>
        <fullName evidence="2">Smf/DprA SLOG domain-containing protein</fullName>
    </recommendedName>
</protein>
<reference evidence="4" key="1">
    <citation type="journal article" date="2019" name="Int. J. Syst. Evol. Microbiol.">
        <title>The Global Catalogue of Microorganisms (GCM) 10K type strain sequencing project: providing services to taxonomists for standard genome sequencing and annotation.</title>
        <authorList>
            <consortium name="The Broad Institute Genomics Platform"/>
            <consortium name="The Broad Institute Genome Sequencing Center for Infectious Disease"/>
            <person name="Wu L."/>
            <person name="Ma J."/>
        </authorList>
    </citation>
    <scope>NUCLEOTIDE SEQUENCE [LARGE SCALE GENOMIC DNA]</scope>
    <source>
        <strain evidence="4">JCM 17839</strain>
    </source>
</reference>